<reference evidence="2" key="1">
    <citation type="journal article" date="2021" name="Proc. Natl. Acad. Sci. U.S.A.">
        <title>A Catalog of Tens of Thousands of Viruses from Human Metagenomes Reveals Hidden Associations with Chronic Diseases.</title>
        <authorList>
            <person name="Tisza M.J."/>
            <person name="Buck C.B."/>
        </authorList>
    </citation>
    <scope>NUCLEOTIDE SEQUENCE</scope>
    <source>
        <strain evidence="2">Ctsf32</strain>
    </source>
</reference>
<feature type="domain" description="Nucleotide modification associated" evidence="1">
    <location>
        <begin position="21"/>
        <end position="88"/>
    </location>
</feature>
<organism evidence="2">
    <name type="scientific">Siphoviridae sp. ctsf32</name>
    <dbReference type="NCBI Taxonomy" id="2827594"/>
    <lineage>
        <taxon>Viruses</taxon>
        <taxon>Duplodnaviria</taxon>
        <taxon>Heunggongvirae</taxon>
        <taxon>Uroviricota</taxon>
        <taxon>Caudoviricetes</taxon>
    </lineage>
</organism>
<dbReference type="InterPro" id="IPR011630">
    <property type="entry name" value="DUF1599"/>
</dbReference>
<protein>
    <submittedName>
        <fullName evidence="2">Nucleotide modification associated domain 1</fullName>
    </submittedName>
</protein>
<proteinExistence type="predicted"/>
<dbReference type="Pfam" id="PF07659">
    <property type="entry name" value="DUF1599"/>
    <property type="match status" value="1"/>
</dbReference>
<evidence type="ECO:0000259" key="1">
    <source>
        <dbReference type="Pfam" id="PF07659"/>
    </source>
</evidence>
<sequence>MDKGLRYTKIVNEMHEIYKAKNADYGDSVHDTFLKYGLLSFLVRMEDKISRLRSLTLKGKKEQRVKNESIRDTLQDLANYAILAIIELDEQADTKNSEGIE</sequence>
<dbReference type="EMBL" id="BK015882">
    <property type="protein sequence ID" value="DAD71504.1"/>
    <property type="molecule type" value="Genomic_DNA"/>
</dbReference>
<evidence type="ECO:0000313" key="2">
    <source>
        <dbReference type="EMBL" id="DAD71504.1"/>
    </source>
</evidence>
<accession>A0A8S5LNP1</accession>
<name>A0A8S5LNP1_9CAUD</name>